<dbReference type="PROSITE" id="PS01124">
    <property type="entry name" value="HTH_ARAC_FAMILY_2"/>
    <property type="match status" value="1"/>
</dbReference>
<dbReference type="InterPro" id="IPR020449">
    <property type="entry name" value="Tscrpt_reg_AraC-type_HTH"/>
</dbReference>
<proteinExistence type="predicted"/>
<keyword evidence="6" id="KW-1185">Reference proteome</keyword>
<evidence type="ECO:0000256" key="2">
    <source>
        <dbReference type="ARBA" id="ARBA00023125"/>
    </source>
</evidence>
<keyword evidence="3" id="KW-0804">Transcription</keyword>
<sequence length="334" mass="36919">MGFLLLPDFTLLALTGFLEALRISGDELDLSRNLFCQWEIMAPTGRAIRSSCGLTVLPSATLQPPEGFDYIVVVGGKLQSHQRTDPAIISYIRAAAGSVPLIGACTGSFMLARLGAMQGRRACVHQFHVAQFQSEFPDIVVESDRLFTIDGPRLTCPGGASAFDLAIHLIQRHCGRERALRTVSMLLFDEVRASNHPQARAALDLSAPVRDPLVRRALLIMQQNLGRPVTIHSIAEKLSTNVRRLTRGFDAELAMPPSQTYRQIRLERAMWLIEHTLKSMSEIAYECGFADASHFSRTFREVFNTSPSDVRSDLRARATEPLPAGTFMSKLAPN</sequence>
<dbReference type="GO" id="GO:0043565">
    <property type="term" value="F:sequence-specific DNA binding"/>
    <property type="evidence" value="ECO:0007669"/>
    <property type="project" value="InterPro"/>
</dbReference>
<evidence type="ECO:0000259" key="4">
    <source>
        <dbReference type="PROSITE" id="PS01124"/>
    </source>
</evidence>
<dbReference type="SUPFAM" id="SSF46689">
    <property type="entry name" value="Homeodomain-like"/>
    <property type="match status" value="1"/>
</dbReference>
<dbReference type="InterPro" id="IPR018062">
    <property type="entry name" value="HTH_AraC-typ_CS"/>
</dbReference>
<dbReference type="PROSITE" id="PS00041">
    <property type="entry name" value="HTH_ARAC_FAMILY_1"/>
    <property type="match status" value="1"/>
</dbReference>
<dbReference type="InterPro" id="IPR052158">
    <property type="entry name" value="INH-QAR"/>
</dbReference>
<reference evidence="6" key="1">
    <citation type="submission" date="2016-10" db="EMBL/GenBank/DDBJ databases">
        <authorList>
            <person name="Varghese N."/>
            <person name="Submissions S."/>
        </authorList>
    </citation>
    <scope>NUCLEOTIDE SEQUENCE [LARGE SCALE GENOMIC DNA]</scope>
    <source>
        <strain evidence="6">LMG 2223</strain>
    </source>
</reference>
<keyword evidence="2" id="KW-0238">DNA-binding</keyword>
<dbReference type="InterPro" id="IPR029062">
    <property type="entry name" value="Class_I_gatase-like"/>
</dbReference>
<dbReference type="PANTHER" id="PTHR43130">
    <property type="entry name" value="ARAC-FAMILY TRANSCRIPTIONAL REGULATOR"/>
    <property type="match status" value="1"/>
</dbReference>
<name>A0A1H2MQC9_9PSED</name>
<dbReference type="STRING" id="46679.SAMN05216202_2158"/>
<dbReference type="PANTHER" id="PTHR43130:SF3">
    <property type="entry name" value="HTH-TYPE TRANSCRIPTIONAL REGULATOR RV1931C"/>
    <property type="match status" value="1"/>
</dbReference>
<feature type="domain" description="HTH araC/xylS-type" evidence="4">
    <location>
        <begin position="215"/>
        <end position="313"/>
    </location>
</feature>
<evidence type="ECO:0000313" key="5">
    <source>
        <dbReference type="EMBL" id="SDU95284.1"/>
    </source>
</evidence>
<dbReference type="Gene3D" id="1.10.10.60">
    <property type="entry name" value="Homeodomain-like"/>
    <property type="match status" value="1"/>
</dbReference>
<dbReference type="SMART" id="SM00342">
    <property type="entry name" value="HTH_ARAC"/>
    <property type="match status" value="1"/>
</dbReference>
<evidence type="ECO:0000256" key="1">
    <source>
        <dbReference type="ARBA" id="ARBA00023015"/>
    </source>
</evidence>
<evidence type="ECO:0000256" key="3">
    <source>
        <dbReference type="ARBA" id="ARBA00023163"/>
    </source>
</evidence>
<organism evidence="5 6">
    <name type="scientific">Pseudomonas mucidolens</name>
    <dbReference type="NCBI Taxonomy" id="46679"/>
    <lineage>
        <taxon>Bacteria</taxon>
        <taxon>Pseudomonadati</taxon>
        <taxon>Pseudomonadota</taxon>
        <taxon>Gammaproteobacteria</taxon>
        <taxon>Pseudomonadales</taxon>
        <taxon>Pseudomonadaceae</taxon>
        <taxon>Pseudomonas</taxon>
    </lineage>
</organism>
<dbReference type="Gene3D" id="3.40.50.880">
    <property type="match status" value="1"/>
</dbReference>
<dbReference type="InterPro" id="IPR009057">
    <property type="entry name" value="Homeodomain-like_sf"/>
</dbReference>
<dbReference type="GO" id="GO:0009893">
    <property type="term" value="P:positive regulation of metabolic process"/>
    <property type="evidence" value="ECO:0007669"/>
    <property type="project" value="UniProtKB-ARBA"/>
</dbReference>
<dbReference type="EMBL" id="LT629802">
    <property type="protein sequence ID" value="SDU95284.1"/>
    <property type="molecule type" value="Genomic_DNA"/>
</dbReference>
<dbReference type="AlphaFoldDB" id="A0A1H2MQC9"/>
<dbReference type="InterPro" id="IPR018060">
    <property type="entry name" value="HTH_AraC"/>
</dbReference>
<dbReference type="GO" id="GO:0003700">
    <property type="term" value="F:DNA-binding transcription factor activity"/>
    <property type="evidence" value="ECO:0007669"/>
    <property type="project" value="InterPro"/>
</dbReference>
<dbReference type="PRINTS" id="PR00032">
    <property type="entry name" value="HTHARAC"/>
</dbReference>
<dbReference type="SUPFAM" id="SSF52317">
    <property type="entry name" value="Class I glutamine amidotransferase-like"/>
    <property type="match status" value="1"/>
</dbReference>
<protein>
    <submittedName>
        <fullName evidence="5">Transcriptional regulator, AraC family with amidase-like domain</fullName>
    </submittedName>
</protein>
<keyword evidence="1" id="KW-0805">Transcription regulation</keyword>
<dbReference type="InterPro" id="IPR002818">
    <property type="entry name" value="DJ-1/PfpI"/>
</dbReference>
<dbReference type="Pfam" id="PF01965">
    <property type="entry name" value="DJ-1_PfpI"/>
    <property type="match status" value="1"/>
</dbReference>
<dbReference type="Pfam" id="PF12833">
    <property type="entry name" value="HTH_18"/>
    <property type="match status" value="1"/>
</dbReference>
<evidence type="ECO:0000313" key="6">
    <source>
        <dbReference type="Proteomes" id="UP000198600"/>
    </source>
</evidence>
<dbReference type="CDD" id="cd03136">
    <property type="entry name" value="GATase1_AraC_ArgR_like"/>
    <property type="match status" value="1"/>
</dbReference>
<gene>
    <name evidence="5" type="ORF">SAMN05216202_2158</name>
</gene>
<accession>A0A1H2MQC9</accession>
<dbReference type="Proteomes" id="UP000198600">
    <property type="component" value="Chromosome I"/>
</dbReference>